<sequence length="310" mass="35438">MERKNIVFIRYWSQATAGNLRMLEMDCLPIQFFSFCEMTLKIALASILYYTKTKILVGVGILALGVYLFIKDYGEVKLIDVVLNPAIFLGVMGFSVCIISMIGSLGALRDNIFLLKSVSYLWRNNMPYYNVLHINFLKFIYLQFALCVFFCYIVIVVMTFVLFILFYSDTTEGLSAHSVLLYAIKNYHTNRNLAEIVDSLQENLQCCGVSSAAQGYRDWNLSYQFNCTPLNPQPEKCGVPYSCCRKSVISEAVSHDIYTRGCLQPLRIVFESHAVHIGAAVAFIIIPVFKNHLIWCDFIGFLKKMYFSEK</sequence>
<evidence type="ECO:0000313" key="6">
    <source>
        <dbReference type="Proteomes" id="UP000095283"/>
    </source>
</evidence>
<evidence type="ECO:0000256" key="4">
    <source>
        <dbReference type="ARBA" id="ARBA00023136"/>
    </source>
</evidence>
<feature type="transmembrane region" description="Helical" evidence="5">
    <location>
        <begin position="55"/>
        <end position="74"/>
    </location>
</feature>
<proteinExistence type="predicted"/>
<reference evidence="7" key="1">
    <citation type="submission" date="2016-11" db="UniProtKB">
        <authorList>
            <consortium name="WormBaseParasite"/>
        </authorList>
    </citation>
    <scope>IDENTIFICATION</scope>
</reference>
<dbReference type="InterPro" id="IPR008952">
    <property type="entry name" value="Tetraspanin_EC2_sf"/>
</dbReference>
<dbReference type="GO" id="GO:0005886">
    <property type="term" value="C:plasma membrane"/>
    <property type="evidence" value="ECO:0007669"/>
    <property type="project" value="TreeGrafter"/>
</dbReference>
<dbReference type="AlphaFoldDB" id="A0A1I7WXV6"/>
<organism evidence="6 7">
    <name type="scientific">Heterorhabditis bacteriophora</name>
    <name type="common">Entomopathogenic nematode worm</name>
    <dbReference type="NCBI Taxonomy" id="37862"/>
    <lineage>
        <taxon>Eukaryota</taxon>
        <taxon>Metazoa</taxon>
        <taxon>Ecdysozoa</taxon>
        <taxon>Nematoda</taxon>
        <taxon>Chromadorea</taxon>
        <taxon>Rhabditida</taxon>
        <taxon>Rhabditina</taxon>
        <taxon>Rhabditomorpha</taxon>
        <taxon>Strongyloidea</taxon>
        <taxon>Heterorhabditidae</taxon>
        <taxon>Heterorhabditis</taxon>
    </lineage>
</organism>
<evidence type="ECO:0000256" key="5">
    <source>
        <dbReference type="SAM" id="Phobius"/>
    </source>
</evidence>
<dbReference type="WBParaSite" id="Hba_10081">
    <property type="protein sequence ID" value="Hba_10081"/>
    <property type="gene ID" value="Hba_10081"/>
</dbReference>
<feature type="transmembrane region" description="Helical" evidence="5">
    <location>
        <begin position="86"/>
        <end position="108"/>
    </location>
</feature>
<name>A0A1I7WXV6_HETBA</name>
<keyword evidence="4 5" id="KW-0472">Membrane</keyword>
<protein>
    <submittedName>
        <fullName evidence="7">Tetraspanin</fullName>
    </submittedName>
</protein>
<dbReference type="SUPFAM" id="SSF48652">
    <property type="entry name" value="Tetraspanin"/>
    <property type="match status" value="1"/>
</dbReference>
<dbReference type="Proteomes" id="UP000095283">
    <property type="component" value="Unplaced"/>
</dbReference>
<keyword evidence="2 5" id="KW-0812">Transmembrane</keyword>
<dbReference type="InterPro" id="IPR018499">
    <property type="entry name" value="Tetraspanin/Peripherin"/>
</dbReference>
<dbReference type="Gene3D" id="1.10.1450.10">
    <property type="entry name" value="Tetraspanin"/>
    <property type="match status" value="1"/>
</dbReference>
<evidence type="ECO:0000256" key="2">
    <source>
        <dbReference type="ARBA" id="ARBA00022692"/>
    </source>
</evidence>
<dbReference type="PANTHER" id="PTHR19282">
    <property type="entry name" value="TETRASPANIN"/>
    <property type="match status" value="1"/>
</dbReference>
<feature type="transmembrane region" description="Helical" evidence="5">
    <location>
        <begin position="140"/>
        <end position="167"/>
    </location>
</feature>
<dbReference type="PANTHER" id="PTHR19282:SF502">
    <property type="entry name" value="TETRASPANIN-14"/>
    <property type="match status" value="1"/>
</dbReference>
<dbReference type="Pfam" id="PF00335">
    <property type="entry name" value="Tetraspanin"/>
    <property type="match status" value="1"/>
</dbReference>
<evidence type="ECO:0000256" key="3">
    <source>
        <dbReference type="ARBA" id="ARBA00022989"/>
    </source>
</evidence>
<evidence type="ECO:0000313" key="7">
    <source>
        <dbReference type="WBParaSite" id="Hba_10081"/>
    </source>
</evidence>
<comment type="subcellular location">
    <subcellularLocation>
        <location evidence="1">Membrane</location>
        <topology evidence="1">Multi-pass membrane protein</topology>
    </subcellularLocation>
</comment>
<evidence type="ECO:0000256" key="1">
    <source>
        <dbReference type="ARBA" id="ARBA00004141"/>
    </source>
</evidence>
<keyword evidence="3 5" id="KW-1133">Transmembrane helix</keyword>
<accession>A0A1I7WXV6</accession>
<keyword evidence="6" id="KW-1185">Reference proteome</keyword>